<gene>
    <name evidence="1" type="ORF">C7212DRAFT_186523</name>
</gene>
<comment type="caution">
    <text evidence="1">The sequence shown here is derived from an EMBL/GenBank/DDBJ whole genome shotgun (WGS) entry which is preliminary data.</text>
</comment>
<dbReference type="OrthoDB" id="5420280at2759"/>
<proteinExistence type="predicted"/>
<reference evidence="1 2" key="1">
    <citation type="submission" date="2018-03" db="EMBL/GenBank/DDBJ databases">
        <title>Genomes of Pezizomycetes fungi and the evolution of truffles.</title>
        <authorList>
            <person name="Murat C."/>
            <person name="Payen T."/>
            <person name="Noel B."/>
            <person name="Kuo A."/>
            <person name="Martin F.M."/>
        </authorList>
    </citation>
    <scope>NUCLEOTIDE SEQUENCE [LARGE SCALE GENOMIC DNA]</scope>
    <source>
        <strain evidence="1">091103-1</strain>
    </source>
</reference>
<protein>
    <submittedName>
        <fullName evidence="1">Uncharacterized protein</fullName>
    </submittedName>
</protein>
<accession>A0A317SS22</accession>
<name>A0A317SS22_9PEZI</name>
<evidence type="ECO:0000313" key="2">
    <source>
        <dbReference type="Proteomes" id="UP000246991"/>
    </source>
</evidence>
<keyword evidence="2" id="KW-1185">Reference proteome</keyword>
<dbReference type="Proteomes" id="UP000246991">
    <property type="component" value="Unassembled WGS sequence"/>
</dbReference>
<dbReference type="AlphaFoldDB" id="A0A317SS22"/>
<organism evidence="1 2">
    <name type="scientific">Tuber magnatum</name>
    <name type="common">white Piedmont truffle</name>
    <dbReference type="NCBI Taxonomy" id="42249"/>
    <lineage>
        <taxon>Eukaryota</taxon>
        <taxon>Fungi</taxon>
        <taxon>Dikarya</taxon>
        <taxon>Ascomycota</taxon>
        <taxon>Pezizomycotina</taxon>
        <taxon>Pezizomycetes</taxon>
        <taxon>Pezizales</taxon>
        <taxon>Tuberaceae</taxon>
        <taxon>Tuber</taxon>
    </lineage>
</organism>
<dbReference type="STRING" id="42249.A0A317SS22"/>
<dbReference type="EMBL" id="PYWC01000034">
    <property type="protein sequence ID" value="PWW76387.1"/>
    <property type="molecule type" value="Genomic_DNA"/>
</dbReference>
<evidence type="ECO:0000313" key="1">
    <source>
        <dbReference type="EMBL" id="PWW76387.1"/>
    </source>
</evidence>
<sequence>MEIGEEEEIQPDAKRTGRKAIHEEVVGNKSEDLLIGRQTRLPLSDLPALLTAGQKRLAVLKETVDKHAEKLAAIQLHQDSMEERVRSVTISSYAYKLRRNCFLSAFKRDKLKCATKADLRILDAESEVPSVGDAFADCRLYNGTDERRDFKVFEKLYGFHPYVVQKLDHNPTIHVLNTHAGVLASKHKIGSDKFYGLFAEFVKQFTGSGGGYETSYLTGIPTDVTRAYYEFIRSLDMEVMAVEASA</sequence>